<feature type="region of interest" description="Disordered" evidence="5">
    <location>
        <begin position="892"/>
        <end position="913"/>
    </location>
</feature>
<evidence type="ECO:0000259" key="6">
    <source>
        <dbReference type="PROSITE" id="PS50048"/>
    </source>
</evidence>
<feature type="compositionally biased region" description="Low complexity" evidence="5">
    <location>
        <begin position="573"/>
        <end position="583"/>
    </location>
</feature>
<dbReference type="AlphaFoldDB" id="A0AAN7TIX5"/>
<accession>A0AAN7TIX5</accession>
<protein>
    <recommendedName>
        <fullName evidence="6">Zn(2)-C6 fungal-type domain-containing protein</fullName>
    </recommendedName>
</protein>
<dbReference type="Pfam" id="PF00172">
    <property type="entry name" value="Zn_clus"/>
    <property type="match status" value="1"/>
</dbReference>
<dbReference type="Gene3D" id="4.10.240.10">
    <property type="entry name" value="Zn(2)-C6 fungal-type DNA-binding domain"/>
    <property type="match status" value="1"/>
</dbReference>
<dbReference type="Proteomes" id="UP001309876">
    <property type="component" value="Unassembled WGS sequence"/>
</dbReference>
<dbReference type="InterPro" id="IPR036864">
    <property type="entry name" value="Zn2-C6_fun-type_DNA-bd_sf"/>
</dbReference>
<keyword evidence="8" id="KW-1185">Reference proteome</keyword>
<evidence type="ECO:0000256" key="5">
    <source>
        <dbReference type="SAM" id="MobiDB-lite"/>
    </source>
</evidence>
<feature type="domain" description="Zn(2)-C6 fungal-type" evidence="6">
    <location>
        <begin position="27"/>
        <end position="58"/>
    </location>
</feature>
<feature type="region of interest" description="Disordered" evidence="5">
    <location>
        <begin position="67"/>
        <end position="102"/>
    </location>
</feature>
<comment type="caution">
    <text evidence="7">The sequence shown here is derived from an EMBL/GenBank/DDBJ whole genome shotgun (WGS) entry which is preliminary data.</text>
</comment>
<dbReference type="CDD" id="cd00067">
    <property type="entry name" value="GAL4"/>
    <property type="match status" value="1"/>
</dbReference>
<sequence length="913" mass="100608">MNIPLDLNATKGEHQAQKPKATKRHGACIPCKRSKTKCDGGMPCGACRTEKKAKTCEYNQKAQNLAAARAANQTKKRRRDGESVSSDVSAEQEDRDPRHNGRTELLSSITAVATESTDTIFQKMSLCGTVEEFARVKQMKNKARTDVEFLLTGWRELQSLVMENDMNNVTSSVSGPSALRVNVQSRQEGQSNVDVWKASLDELLQLVNSGHLRAAWEALPSLLAKIQGWEMYAQNTLLRGFRPDAHLSEQINLLCLELVDLDSTLGFFLGSQPRPSAWDKSTFLSRKIEFCKSQGNLVALKIEVLTTMQRILEVDTTDEAGVWEFLRFAHLFRQGEPVTPVERVATYKNGSETADREALKLRSNLILMVMNCRIASAAAFYSAQGRLVPPAGSGASDIIHDMGLQTQSKRSSYTKLVNKHAKLALQAFDRLCDIDAEQSARSWFRLHGALIAVTTLGIGHLSDKNIKSKAGDSYKKAKDATDNMEDVRAMLSRLRQRFLDLRVLNPSSPIFDKAIAILDACEPSRGSLVSANHRKTMVLKRSESNSTSADSTVHAEPPMSSSNHMPHSRRRQSTGSVTDSSSSAPKPVKRRRVGDTSDGVALSVAPTTAGSRGSRGPGVFVLSTMPEVHHTEAHPGFEDLTPYISSTNTSFTETTSQYPALEQNNETHHNPLVHGLMPFHDIRPPLIPPESYYIAHGYNEGLYADTSEPGHMIPHHFDATYFNSVNQQVSDQPRTAVYAQNPFSPPLPHSSRDPQLNNTPRAMVSPRQDDTYANTILRPPVISPQQEMASNSDMRPTYIPLSVTGRSQTLGPNMVISPGAQSHHEALSADATPYFPVVPAPGLLRRASEPWLPQQSDSSTHGYPVHPFGHLDYDQGNGHYPLPHQFGPNLVPGSMPQPLPNHQYPYQGVTSSL</sequence>
<evidence type="ECO:0000256" key="3">
    <source>
        <dbReference type="ARBA" id="ARBA00023163"/>
    </source>
</evidence>
<gene>
    <name evidence="7" type="ORF">LTR05_001801</name>
</gene>
<evidence type="ECO:0000256" key="2">
    <source>
        <dbReference type="ARBA" id="ARBA00023125"/>
    </source>
</evidence>
<dbReference type="GO" id="GO:0000981">
    <property type="term" value="F:DNA-binding transcription factor activity, RNA polymerase II-specific"/>
    <property type="evidence" value="ECO:0007669"/>
    <property type="project" value="InterPro"/>
</dbReference>
<organism evidence="7 8">
    <name type="scientific">Lithohypha guttulata</name>
    <dbReference type="NCBI Taxonomy" id="1690604"/>
    <lineage>
        <taxon>Eukaryota</taxon>
        <taxon>Fungi</taxon>
        <taxon>Dikarya</taxon>
        <taxon>Ascomycota</taxon>
        <taxon>Pezizomycotina</taxon>
        <taxon>Eurotiomycetes</taxon>
        <taxon>Chaetothyriomycetidae</taxon>
        <taxon>Chaetothyriales</taxon>
        <taxon>Trichomeriaceae</taxon>
        <taxon>Lithohypha</taxon>
    </lineage>
</organism>
<dbReference type="PROSITE" id="PS50048">
    <property type="entry name" value="ZN2_CY6_FUNGAL_2"/>
    <property type="match status" value="1"/>
</dbReference>
<reference evidence="7 8" key="1">
    <citation type="submission" date="2023-08" db="EMBL/GenBank/DDBJ databases">
        <title>Black Yeasts Isolated from many extreme environments.</title>
        <authorList>
            <person name="Coleine C."/>
            <person name="Stajich J.E."/>
            <person name="Selbmann L."/>
        </authorList>
    </citation>
    <scope>NUCLEOTIDE SEQUENCE [LARGE SCALE GENOMIC DNA]</scope>
    <source>
        <strain evidence="7 8">CCFEE 5910</strain>
    </source>
</reference>
<proteinExistence type="predicted"/>
<keyword evidence="1" id="KW-0805">Transcription regulation</keyword>
<dbReference type="SUPFAM" id="SSF57701">
    <property type="entry name" value="Zn2/Cys6 DNA-binding domain"/>
    <property type="match status" value="1"/>
</dbReference>
<name>A0AAN7TIX5_9EURO</name>
<dbReference type="SMART" id="SM00066">
    <property type="entry name" value="GAL4"/>
    <property type="match status" value="1"/>
</dbReference>
<keyword evidence="3" id="KW-0804">Transcription</keyword>
<evidence type="ECO:0000256" key="4">
    <source>
        <dbReference type="ARBA" id="ARBA00023242"/>
    </source>
</evidence>
<feature type="region of interest" description="Disordered" evidence="5">
    <location>
        <begin position="742"/>
        <end position="766"/>
    </location>
</feature>
<keyword evidence="4" id="KW-0539">Nucleus</keyword>
<dbReference type="GO" id="GO:0008270">
    <property type="term" value="F:zinc ion binding"/>
    <property type="evidence" value="ECO:0007669"/>
    <property type="project" value="InterPro"/>
</dbReference>
<dbReference type="PROSITE" id="PS00463">
    <property type="entry name" value="ZN2_CY6_FUNGAL_1"/>
    <property type="match status" value="1"/>
</dbReference>
<keyword evidence="2" id="KW-0238">DNA-binding</keyword>
<dbReference type="EMBL" id="JAVRRJ010000001">
    <property type="protein sequence ID" value="KAK5091616.1"/>
    <property type="molecule type" value="Genomic_DNA"/>
</dbReference>
<evidence type="ECO:0000313" key="8">
    <source>
        <dbReference type="Proteomes" id="UP001309876"/>
    </source>
</evidence>
<feature type="region of interest" description="Disordered" evidence="5">
    <location>
        <begin position="1"/>
        <end position="22"/>
    </location>
</feature>
<dbReference type="InterPro" id="IPR001138">
    <property type="entry name" value="Zn2Cys6_DnaBD"/>
</dbReference>
<evidence type="ECO:0000313" key="7">
    <source>
        <dbReference type="EMBL" id="KAK5091616.1"/>
    </source>
</evidence>
<feature type="region of interest" description="Disordered" evidence="5">
    <location>
        <begin position="538"/>
        <end position="618"/>
    </location>
</feature>
<evidence type="ECO:0000256" key="1">
    <source>
        <dbReference type="ARBA" id="ARBA00023015"/>
    </source>
</evidence>
<dbReference type="GO" id="GO:0003677">
    <property type="term" value="F:DNA binding"/>
    <property type="evidence" value="ECO:0007669"/>
    <property type="project" value="UniProtKB-KW"/>
</dbReference>